<dbReference type="Proteomes" id="UP000501240">
    <property type="component" value="Chromosome"/>
</dbReference>
<proteinExistence type="predicted"/>
<gene>
    <name evidence="1" type="ORF">ACTIVE_8885</name>
</gene>
<evidence type="ECO:0000313" key="1">
    <source>
        <dbReference type="EMBL" id="QKG27232.1"/>
    </source>
</evidence>
<evidence type="ECO:0000313" key="2">
    <source>
        <dbReference type="Proteomes" id="UP000501240"/>
    </source>
</evidence>
<name>A0A7D3W618_ACTVE</name>
<protein>
    <submittedName>
        <fullName evidence="1">Uncharacterized protein</fullName>
    </submittedName>
</protein>
<dbReference type="AlphaFoldDB" id="A0A7D3W618"/>
<accession>A0A7D3W618</accession>
<reference evidence="1 2" key="1">
    <citation type="submission" date="2020-05" db="EMBL/GenBank/DDBJ databases">
        <title>Actinomadura verrucosospora NRRL-B18236 (PFL_A860) Genome sequencing and assembly.</title>
        <authorList>
            <person name="Samborskyy M."/>
        </authorList>
    </citation>
    <scope>NUCLEOTIDE SEQUENCE [LARGE SCALE GENOMIC DNA]</scope>
    <source>
        <strain evidence="1 2">NRRL:B18236</strain>
    </source>
</reference>
<organism evidence="1 2">
    <name type="scientific">Actinomadura verrucosospora</name>
    <dbReference type="NCBI Taxonomy" id="46165"/>
    <lineage>
        <taxon>Bacteria</taxon>
        <taxon>Bacillati</taxon>
        <taxon>Actinomycetota</taxon>
        <taxon>Actinomycetes</taxon>
        <taxon>Streptosporangiales</taxon>
        <taxon>Thermomonosporaceae</taxon>
        <taxon>Actinomadura</taxon>
    </lineage>
</organism>
<sequence>MWTEAHQILSTLVEHVEQTN</sequence>
<keyword evidence="2" id="KW-1185">Reference proteome</keyword>
<dbReference type="EMBL" id="CP053892">
    <property type="protein sequence ID" value="QKG27232.1"/>
    <property type="molecule type" value="Genomic_DNA"/>
</dbReference>